<dbReference type="InterPro" id="IPR021637">
    <property type="entry name" value="DUF3243"/>
</dbReference>
<keyword evidence="2" id="KW-1185">Reference proteome</keyword>
<dbReference type="Gene3D" id="1.10.760.20">
    <property type="entry name" value="Protein of unknown function DUF3243"/>
    <property type="match status" value="1"/>
</dbReference>
<dbReference type="Pfam" id="PF11588">
    <property type="entry name" value="DUF3243"/>
    <property type="match status" value="1"/>
</dbReference>
<dbReference type="EMBL" id="WMIB01000035">
    <property type="protein sequence ID" value="MTH55663.1"/>
    <property type="molecule type" value="Genomic_DNA"/>
</dbReference>
<evidence type="ECO:0000313" key="2">
    <source>
        <dbReference type="Proteomes" id="UP000434639"/>
    </source>
</evidence>
<dbReference type="Proteomes" id="UP000434639">
    <property type="component" value="Unassembled WGS sequence"/>
</dbReference>
<gene>
    <name evidence="1" type="ORF">GKZ89_19905</name>
</gene>
<name>A0A7X2V784_9BACI</name>
<organism evidence="1 2">
    <name type="scientific">Metabacillus mangrovi</name>
    <dbReference type="NCBI Taxonomy" id="1491830"/>
    <lineage>
        <taxon>Bacteria</taxon>
        <taxon>Bacillati</taxon>
        <taxon>Bacillota</taxon>
        <taxon>Bacilli</taxon>
        <taxon>Bacillales</taxon>
        <taxon>Bacillaceae</taxon>
        <taxon>Metabacillus</taxon>
    </lineage>
</organism>
<evidence type="ECO:0000313" key="1">
    <source>
        <dbReference type="EMBL" id="MTH55663.1"/>
    </source>
</evidence>
<protein>
    <submittedName>
        <fullName evidence="1">DUF3243 family protein</fullName>
    </submittedName>
</protein>
<reference evidence="1 2" key="1">
    <citation type="journal article" date="2017" name="Int. J. Syst. Evol. Microbiol.">
        <title>Bacillus mangrovi sp. nov., isolated from a sediment sample from a mangrove forest.</title>
        <authorList>
            <person name="Gupta V."/>
            <person name="Singh P.K."/>
            <person name="Korpole S."/>
            <person name="Tanuku N.R.S."/>
            <person name="Pinnaka A.K."/>
        </authorList>
    </citation>
    <scope>NUCLEOTIDE SEQUENCE [LARGE SCALE GENOMIC DNA]</scope>
    <source>
        <strain evidence="1 2">KCTC 33872</strain>
    </source>
</reference>
<comment type="caution">
    <text evidence="1">The sequence shown here is derived from an EMBL/GenBank/DDBJ whole genome shotgun (WGS) entry which is preliminary data.</text>
</comment>
<accession>A0A7X2V784</accession>
<dbReference type="RefSeq" id="WP_155114160.1">
    <property type="nucleotide sequence ID" value="NZ_WMIB01000035.1"/>
</dbReference>
<proteinExistence type="predicted"/>
<dbReference type="AlphaFoldDB" id="A0A7X2V784"/>
<dbReference type="OrthoDB" id="2418090at2"/>
<dbReference type="InterPro" id="IPR038292">
    <property type="entry name" value="YmfJ/YflH_sf"/>
</dbReference>
<sequence>MSEKNHMIDRTGDLNTGEVEDVVSRIGEDKQEEILHNFDGFKTYLQEKVDVGKRIGLSEEQLANTTERIANYLAEHVEPKNREEYLLKELWKSGNKDQQHALAHMLLNMVEKE</sequence>